<dbReference type="EMBL" id="CAIF01000028">
    <property type="protein sequence ID" value="CCH41712.1"/>
    <property type="molecule type" value="Genomic_DNA"/>
</dbReference>
<keyword evidence="1" id="KW-0175">Coiled coil</keyword>
<proteinExistence type="predicted"/>
<dbReference type="Pfam" id="PF10444">
    <property type="entry name" value="Nbl1_Borealin_N"/>
    <property type="match status" value="1"/>
</dbReference>
<evidence type="ECO:0000259" key="3">
    <source>
        <dbReference type="Pfam" id="PF10444"/>
    </source>
</evidence>
<feature type="coiled-coil region" evidence="1">
    <location>
        <begin position="17"/>
        <end position="44"/>
    </location>
</feature>
<evidence type="ECO:0000313" key="5">
    <source>
        <dbReference type="Proteomes" id="UP000009328"/>
    </source>
</evidence>
<dbReference type="AlphaFoldDB" id="K0KHR8"/>
<feature type="compositionally biased region" description="Basic residues" evidence="2">
    <location>
        <begin position="114"/>
        <end position="125"/>
    </location>
</feature>
<dbReference type="HOGENOM" id="CLU_1994386_0_0_1"/>
<keyword evidence="5" id="KW-1185">Reference proteome</keyword>
<evidence type="ECO:0000256" key="1">
    <source>
        <dbReference type="SAM" id="Coils"/>
    </source>
</evidence>
<sequence length="125" mass="15174">MVTYTQEEKNKLTTRFEKQAAERKQSLEEELQKLTKTFINKIERRSQRIPKKFMDLKIKDVLDVERDHKLKLYSLLKDISLMKRQYQGGMIDKETQLEISKQVKKQEKESRMEKLKKKRNSRVNK</sequence>
<accession>K0KHR8</accession>
<feature type="region of interest" description="Disordered" evidence="2">
    <location>
        <begin position="101"/>
        <end position="125"/>
    </location>
</feature>
<gene>
    <name evidence="4" type="ORF">BN7_1253</name>
</gene>
<feature type="compositionally biased region" description="Basic and acidic residues" evidence="2">
    <location>
        <begin position="104"/>
        <end position="113"/>
    </location>
</feature>
<dbReference type="InParanoid" id="K0KHR8"/>
<evidence type="ECO:0000313" key="4">
    <source>
        <dbReference type="EMBL" id="CCH41712.1"/>
    </source>
</evidence>
<name>K0KHR8_WICCF</name>
<dbReference type="InterPro" id="IPR018851">
    <property type="entry name" value="Borealin_N"/>
</dbReference>
<comment type="caution">
    <text evidence="4">The sequence shown here is derived from an EMBL/GenBank/DDBJ whole genome shotgun (WGS) entry which is preliminary data.</text>
</comment>
<feature type="domain" description="Borealin N-terminal" evidence="3">
    <location>
        <begin position="8"/>
        <end position="63"/>
    </location>
</feature>
<evidence type="ECO:0000256" key="2">
    <source>
        <dbReference type="SAM" id="MobiDB-lite"/>
    </source>
</evidence>
<reference evidence="4 5" key="1">
    <citation type="journal article" date="2012" name="Eukaryot. Cell">
        <title>Draft genome sequence of Wickerhamomyces ciferrii NRRL Y-1031 F-60-10.</title>
        <authorList>
            <person name="Schneider J."/>
            <person name="Andrea H."/>
            <person name="Blom J."/>
            <person name="Jaenicke S."/>
            <person name="Ruckert C."/>
            <person name="Schorsch C."/>
            <person name="Szczepanowski R."/>
            <person name="Farwick M."/>
            <person name="Goesmann A."/>
            <person name="Puhler A."/>
            <person name="Schaffer S."/>
            <person name="Tauch A."/>
            <person name="Kohler T."/>
            <person name="Brinkrolf K."/>
        </authorList>
    </citation>
    <scope>NUCLEOTIDE SEQUENCE [LARGE SCALE GENOMIC DNA]</scope>
    <source>
        <strain evidence="5">ATCC 14091 / BCRC 22168 / CBS 111 / JCM 3599 / NBRC 0793 / NRRL Y-1031 F-60-10</strain>
    </source>
</reference>
<dbReference type="Proteomes" id="UP000009328">
    <property type="component" value="Unassembled WGS sequence"/>
</dbReference>
<organism evidence="4 5">
    <name type="scientific">Wickerhamomyces ciferrii (strain ATCC 14091 / BCRC 22168 / CBS 111 / JCM 3599 / NBRC 0793 / NRRL Y-1031 F-60-10)</name>
    <name type="common">Yeast</name>
    <name type="synonym">Pichia ciferrii</name>
    <dbReference type="NCBI Taxonomy" id="1206466"/>
    <lineage>
        <taxon>Eukaryota</taxon>
        <taxon>Fungi</taxon>
        <taxon>Dikarya</taxon>
        <taxon>Ascomycota</taxon>
        <taxon>Saccharomycotina</taxon>
        <taxon>Saccharomycetes</taxon>
        <taxon>Phaffomycetales</taxon>
        <taxon>Wickerhamomycetaceae</taxon>
        <taxon>Wickerhamomyces</taxon>
    </lineage>
</organism>
<protein>
    <recommendedName>
        <fullName evidence="3">Borealin N-terminal domain-containing protein</fullName>
    </recommendedName>
</protein>